<accession>A0A5J4TMT8</accession>
<comment type="caution">
    <text evidence="1">The sequence shown here is derived from an EMBL/GenBank/DDBJ whole genome shotgun (WGS) entry which is preliminary data.</text>
</comment>
<reference evidence="1 2" key="1">
    <citation type="submission" date="2019-03" db="EMBL/GenBank/DDBJ databases">
        <title>Single cell metagenomics reveals metabolic interactions within the superorganism composed of flagellate Streblomastix strix and complex community of Bacteroidetes bacteria on its surface.</title>
        <authorList>
            <person name="Treitli S.C."/>
            <person name="Kolisko M."/>
            <person name="Husnik F."/>
            <person name="Keeling P."/>
            <person name="Hampl V."/>
        </authorList>
    </citation>
    <scope>NUCLEOTIDE SEQUENCE [LARGE SCALE GENOMIC DNA]</scope>
    <source>
        <strain evidence="1">ST1C</strain>
    </source>
</reference>
<protein>
    <submittedName>
        <fullName evidence="1">Uncharacterized protein</fullName>
    </submittedName>
</protein>
<evidence type="ECO:0000313" key="1">
    <source>
        <dbReference type="EMBL" id="KAA6359846.1"/>
    </source>
</evidence>
<gene>
    <name evidence="1" type="ORF">EZS28_044626</name>
</gene>
<feature type="non-terminal residue" evidence="1">
    <location>
        <position position="34"/>
    </location>
</feature>
<dbReference type="EMBL" id="SNRW01027798">
    <property type="protein sequence ID" value="KAA6359846.1"/>
    <property type="molecule type" value="Genomic_DNA"/>
</dbReference>
<dbReference type="AlphaFoldDB" id="A0A5J4TMT8"/>
<name>A0A5J4TMT8_9EUKA</name>
<evidence type="ECO:0000313" key="2">
    <source>
        <dbReference type="Proteomes" id="UP000324800"/>
    </source>
</evidence>
<organism evidence="1 2">
    <name type="scientific">Streblomastix strix</name>
    <dbReference type="NCBI Taxonomy" id="222440"/>
    <lineage>
        <taxon>Eukaryota</taxon>
        <taxon>Metamonada</taxon>
        <taxon>Preaxostyla</taxon>
        <taxon>Oxymonadida</taxon>
        <taxon>Streblomastigidae</taxon>
        <taxon>Streblomastix</taxon>
    </lineage>
</organism>
<dbReference type="OrthoDB" id="5979581at2759"/>
<proteinExistence type="predicted"/>
<dbReference type="Proteomes" id="UP000324800">
    <property type="component" value="Unassembled WGS sequence"/>
</dbReference>
<sequence length="34" mass="3687">MAFSAATSAHVTFKPGDVIKDRYTLLRQIGAGTY</sequence>